<dbReference type="PANTHER" id="PTHR43272:SF83">
    <property type="entry name" value="ACYL-COA SYNTHETASE LONG-CHAIN, ISOFORM J"/>
    <property type="match status" value="1"/>
</dbReference>
<dbReference type="SUPFAM" id="SSF56801">
    <property type="entry name" value="Acetyl-CoA synthetase-like"/>
    <property type="match status" value="1"/>
</dbReference>
<dbReference type="EMBL" id="ML213620">
    <property type="protein sequence ID" value="TFK35641.1"/>
    <property type="molecule type" value="Genomic_DNA"/>
</dbReference>
<protein>
    <recommendedName>
        <fullName evidence="6">AMP-dependent synthetase/ligase domain-containing protein</fullName>
    </recommendedName>
</protein>
<dbReference type="GO" id="GO:0005524">
    <property type="term" value="F:ATP binding"/>
    <property type="evidence" value="ECO:0007669"/>
    <property type="project" value="UniProtKB-KW"/>
</dbReference>
<keyword evidence="3" id="KW-0547">Nucleotide-binding</keyword>
<evidence type="ECO:0000313" key="7">
    <source>
        <dbReference type="EMBL" id="TFK35641.1"/>
    </source>
</evidence>
<evidence type="ECO:0000256" key="5">
    <source>
        <dbReference type="SAM" id="MobiDB-lite"/>
    </source>
</evidence>
<keyword evidence="8" id="KW-1185">Reference proteome</keyword>
<gene>
    <name evidence="7" type="ORF">BDQ12DRAFT_725927</name>
</gene>
<dbReference type="OrthoDB" id="1700726at2759"/>
<dbReference type="Pfam" id="PF00501">
    <property type="entry name" value="AMP-binding"/>
    <property type="match status" value="1"/>
</dbReference>
<dbReference type="GO" id="GO:0005783">
    <property type="term" value="C:endoplasmic reticulum"/>
    <property type="evidence" value="ECO:0007669"/>
    <property type="project" value="TreeGrafter"/>
</dbReference>
<dbReference type="GO" id="GO:0035336">
    <property type="term" value="P:long-chain fatty-acyl-CoA metabolic process"/>
    <property type="evidence" value="ECO:0007669"/>
    <property type="project" value="TreeGrafter"/>
</dbReference>
<evidence type="ECO:0000256" key="2">
    <source>
        <dbReference type="ARBA" id="ARBA00022598"/>
    </source>
</evidence>
<evidence type="ECO:0000259" key="6">
    <source>
        <dbReference type="Pfam" id="PF00501"/>
    </source>
</evidence>
<keyword evidence="4" id="KW-0067">ATP-binding</keyword>
<comment type="similarity">
    <text evidence="1">Belongs to the ATP-dependent AMP-binding enzyme family.</text>
</comment>
<feature type="domain" description="AMP-dependent synthetase/ligase" evidence="6">
    <location>
        <begin position="73"/>
        <end position="430"/>
    </location>
</feature>
<organism evidence="7 8">
    <name type="scientific">Crucibulum laeve</name>
    <dbReference type="NCBI Taxonomy" id="68775"/>
    <lineage>
        <taxon>Eukaryota</taxon>
        <taxon>Fungi</taxon>
        <taxon>Dikarya</taxon>
        <taxon>Basidiomycota</taxon>
        <taxon>Agaricomycotina</taxon>
        <taxon>Agaricomycetes</taxon>
        <taxon>Agaricomycetidae</taxon>
        <taxon>Agaricales</taxon>
        <taxon>Agaricineae</taxon>
        <taxon>Nidulariaceae</taxon>
        <taxon>Crucibulum</taxon>
    </lineage>
</organism>
<evidence type="ECO:0000256" key="4">
    <source>
        <dbReference type="ARBA" id="ARBA00022840"/>
    </source>
</evidence>
<dbReference type="GO" id="GO:0005811">
    <property type="term" value="C:lipid droplet"/>
    <property type="evidence" value="ECO:0007669"/>
    <property type="project" value="TreeGrafter"/>
</dbReference>
<name>A0A5C3M3I2_9AGAR</name>
<sequence>MRVKTNKPGYYSEGSIEDGLVKRPFLGIDTVADIIVYSTRTHGTYPALGWRNIIQVHEEEKVKKKWKYFGLSAYNYLSSVRVKTTVEEIARALMDLGVGKGDVFNVYAQMRLNRQLMAHACTSISATIAAAYDTLGESRPTHSLTPPDSPQRPPAHTKREVHRLRRRTLAEDPGRTARCPGRHQNRIPEPDTLACIMYTSNSTGTPKGVCITHRNLITFVGAVYVLLGHHLTYADSYLAYVPLAHVLEYIVETIMFFVGMPSSYGRVKTLTDASVRGYKRDISEFKPSIMVGVPAVWEQIRKGILSKYAGAGGHCGFGGACGRESCDWWEVEGCAQWRRGGETQEFLSMALVTVLQGYGMTESCGMCAILLSDLMRYDTVGLPIPSVEEKLLDVPNAGCFANPAARGLPAAHSQQGEVYIRGPSVTKEYYKRDGPNPDLTIFTEDDVKKLVKLQISEYITLERLESVYKPITAIILHEQHLCHHLVSNRLAGVNSNAGLADLCEDKKVQAYVLKECNAIEKKNGFNPMELLQVVVLTPDEWTSERGLVTAAQKIQRSKITKAFEAKIKEPAIPAEVKPTSQLFCAGFTSEIVATGILYVSQDSVLRH</sequence>
<evidence type="ECO:0000256" key="3">
    <source>
        <dbReference type="ARBA" id="ARBA00022741"/>
    </source>
</evidence>
<proteinExistence type="inferred from homology"/>
<dbReference type="InterPro" id="IPR000873">
    <property type="entry name" value="AMP-dep_synth/lig_dom"/>
</dbReference>
<evidence type="ECO:0000313" key="8">
    <source>
        <dbReference type="Proteomes" id="UP000308652"/>
    </source>
</evidence>
<dbReference type="Gene3D" id="3.40.50.12780">
    <property type="entry name" value="N-terminal domain of ligase-like"/>
    <property type="match status" value="1"/>
</dbReference>
<dbReference type="GO" id="GO:0005886">
    <property type="term" value="C:plasma membrane"/>
    <property type="evidence" value="ECO:0007669"/>
    <property type="project" value="TreeGrafter"/>
</dbReference>
<dbReference type="GO" id="GO:0004467">
    <property type="term" value="F:long-chain fatty acid-CoA ligase activity"/>
    <property type="evidence" value="ECO:0007669"/>
    <property type="project" value="TreeGrafter"/>
</dbReference>
<accession>A0A5C3M3I2</accession>
<reference evidence="7 8" key="1">
    <citation type="journal article" date="2019" name="Nat. Ecol. Evol.">
        <title>Megaphylogeny resolves global patterns of mushroom evolution.</title>
        <authorList>
            <person name="Varga T."/>
            <person name="Krizsan K."/>
            <person name="Foldi C."/>
            <person name="Dima B."/>
            <person name="Sanchez-Garcia M."/>
            <person name="Sanchez-Ramirez S."/>
            <person name="Szollosi G.J."/>
            <person name="Szarkandi J.G."/>
            <person name="Papp V."/>
            <person name="Albert L."/>
            <person name="Andreopoulos W."/>
            <person name="Angelini C."/>
            <person name="Antonin V."/>
            <person name="Barry K.W."/>
            <person name="Bougher N.L."/>
            <person name="Buchanan P."/>
            <person name="Buyck B."/>
            <person name="Bense V."/>
            <person name="Catcheside P."/>
            <person name="Chovatia M."/>
            <person name="Cooper J."/>
            <person name="Damon W."/>
            <person name="Desjardin D."/>
            <person name="Finy P."/>
            <person name="Geml J."/>
            <person name="Haridas S."/>
            <person name="Hughes K."/>
            <person name="Justo A."/>
            <person name="Karasinski D."/>
            <person name="Kautmanova I."/>
            <person name="Kiss B."/>
            <person name="Kocsube S."/>
            <person name="Kotiranta H."/>
            <person name="LaButti K.M."/>
            <person name="Lechner B.E."/>
            <person name="Liimatainen K."/>
            <person name="Lipzen A."/>
            <person name="Lukacs Z."/>
            <person name="Mihaltcheva S."/>
            <person name="Morgado L.N."/>
            <person name="Niskanen T."/>
            <person name="Noordeloos M.E."/>
            <person name="Ohm R.A."/>
            <person name="Ortiz-Santana B."/>
            <person name="Ovrebo C."/>
            <person name="Racz N."/>
            <person name="Riley R."/>
            <person name="Savchenko A."/>
            <person name="Shiryaev A."/>
            <person name="Soop K."/>
            <person name="Spirin V."/>
            <person name="Szebenyi C."/>
            <person name="Tomsovsky M."/>
            <person name="Tulloss R.E."/>
            <person name="Uehling J."/>
            <person name="Grigoriev I.V."/>
            <person name="Vagvolgyi C."/>
            <person name="Papp T."/>
            <person name="Martin F.M."/>
            <person name="Miettinen O."/>
            <person name="Hibbett D.S."/>
            <person name="Nagy L.G."/>
        </authorList>
    </citation>
    <scope>NUCLEOTIDE SEQUENCE [LARGE SCALE GENOMIC DNA]</scope>
    <source>
        <strain evidence="7 8">CBS 166.37</strain>
    </source>
</reference>
<dbReference type="Proteomes" id="UP000308652">
    <property type="component" value="Unassembled WGS sequence"/>
</dbReference>
<dbReference type="STRING" id="68775.A0A5C3M3I2"/>
<keyword evidence="2" id="KW-0436">Ligase</keyword>
<dbReference type="AlphaFoldDB" id="A0A5C3M3I2"/>
<dbReference type="PANTHER" id="PTHR43272">
    <property type="entry name" value="LONG-CHAIN-FATTY-ACID--COA LIGASE"/>
    <property type="match status" value="1"/>
</dbReference>
<dbReference type="InterPro" id="IPR042099">
    <property type="entry name" value="ANL_N_sf"/>
</dbReference>
<evidence type="ECO:0000256" key="1">
    <source>
        <dbReference type="ARBA" id="ARBA00006432"/>
    </source>
</evidence>
<feature type="region of interest" description="Disordered" evidence="5">
    <location>
        <begin position="137"/>
        <end position="161"/>
    </location>
</feature>